<feature type="transmembrane region" description="Helical" evidence="1">
    <location>
        <begin position="49"/>
        <end position="69"/>
    </location>
</feature>
<keyword evidence="1" id="KW-1133">Transmembrane helix</keyword>
<name>A0A0H3N3Y3_CLODC</name>
<evidence type="ECO:0000313" key="3">
    <source>
        <dbReference type="Proteomes" id="UP000002068"/>
    </source>
</evidence>
<dbReference type="AlphaFoldDB" id="A0A0H3N3Y3"/>
<evidence type="ECO:0000313" key="2">
    <source>
        <dbReference type="EMBL" id="CBA64283.1"/>
    </source>
</evidence>
<gene>
    <name evidence="2" type="ordered locus">CD196_2233</name>
</gene>
<dbReference type="KEGG" id="cdc:CD196_2233"/>
<sequence length="160" mass="17934">MMPNKLIKNLLSGILQILFFLLGLVIVVGGFKSFMYLCFSGEATLQGTISGILMFILGVSYFIIIKSLIEVLSSSEHSLFVKDNVKRFRIIGYLLLLNSIMEFISTFGTTGKGMRFLDLGFGFYFTVPVFVYFITSLMSFVIADGFVKAIKIKEDNDLTI</sequence>
<keyword evidence="1" id="KW-0812">Transmembrane</keyword>
<dbReference type="EMBL" id="FN538970">
    <property type="protein sequence ID" value="CBA64283.1"/>
    <property type="molecule type" value="Genomic_DNA"/>
</dbReference>
<dbReference type="Pfam" id="PF11188">
    <property type="entry name" value="DUF2975"/>
    <property type="match status" value="1"/>
</dbReference>
<protein>
    <submittedName>
        <fullName evidence="2">Membrane protein</fullName>
    </submittedName>
</protein>
<feature type="transmembrane region" description="Helical" evidence="1">
    <location>
        <begin position="12"/>
        <end position="37"/>
    </location>
</feature>
<dbReference type="Proteomes" id="UP000002068">
    <property type="component" value="Chromosome"/>
</dbReference>
<proteinExistence type="predicted"/>
<feature type="transmembrane region" description="Helical" evidence="1">
    <location>
        <begin position="90"/>
        <end position="109"/>
    </location>
</feature>
<dbReference type="HOGENOM" id="CLU_1693828_0_0_9"/>
<reference evidence="2 3" key="1">
    <citation type="journal article" date="2009" name="Genome Biol.">
        <title>Comparative genome and phenotypic analysis of Clostridium difficile 027 strains provides insight into the evolution of a hypervirulent bacterium.</title>
        <authorList>
            <person name="Stabler R.A."/>
            <person name="He M."/>
            <person name="Dawson L."/>
            <person name="Martin M."/>
            <person name="Valiente E."/>
            <person name="Corton C."/>
            <person name="Lawley T.D."/>
            <person name="Sebaihia M."/>
            <person name="Quail M.A."/>
            <person name="Rose G."/>
            <person name="Gerding D.N."/>
            <person name="Gibert M."/>
            <person name="Popoff M.R."/>
            <person name="Parkhill J."/>
            <person name="Dougan G."/>
            <person name="Wren B.W."/>
        </authorList>
    </citation>
    <scope>NUCLEOTIDE SEQUENCE [LARGE SCALE GENOMIC DNA]</scope>
    <source>
        <strain evidence="2 3">CD196</strain>
    </source>
</reference>
<evidence type="ECO:0000256" key="1">
    <source>
        <dbReference type="SAM" id="Phobius"/>
    </source>
</evidence>
<organism evidence="2 3">
    <name type="scientific">Clostridioides difficile (strain CD196)</name>
    <name type="common">Peptoclostridium difficile</name>
    <dbReference type="NCBI Taxonomy" id="645462"/>
    <lineage>
        <taxon>Bacteria</taxon>
        <taxon>Bacillati</taxon>
        <taxon>Bacillota</taxon>
        <taxon>Clostridia</taxon>
        <taxon>Peptostreptococcales</taxon>
        <taxon>Peptostreptococcaceae</taxon>
        <taxon>Clostridioides</taxon>
    </lineage>
</organism>
<keyword evidence="1" id="KW-0472">Membrane</keyword>
<dbReference type="InterPro" id="IPR021354">
    <property type="entry name" value="DUF2975"/>
</dbReference>
<accession>A0A0H3N3Y3</accession>
<feature type="transmembrane region" description="Helical" evidence="1">
    <location>
        <begin position="121"/>
        <end position="143"/>
    </location>
</feature>